<dbReference type="Gene3D" id="2.60.40.10">
    <property type="entry name" value="Immunoglobulins"/>
    <property type="match status" value="1"/>
</dbReference>
<evidence type="ECO:0000256" key="9">
    <source>
        <dbReference type="SAM" id="SignalP"/>
    </source>
</evidence>
<evidence type="ECO:0000256" key="7">
    <source>
        <dbReference type="ARBA" id="ARBA00023180"/>
    </source>
</evidence>
<proteinExistence type="predicted"/>
<dbReference type="GO" id="GO:0009617">
    <property type="term" value="P:response to bacterium"/>
    <property type="evidence" value="ECO:0007669"/>
    <property type="project" value="TreeGrafter"/>
</dbReference>
<evidence type="ECO:0000256" key="3">
    <source>
        <dbReference type="ARBA" id="ARBA00022729"/>
    </source>
</evidence>
<dbReference type="InParanoid" id="A0A6P7K788"/>
<dbReference type="AlphaFoldDB" id="A0A6P7K788"/>
<keyword evidence="2" id="KW-1003">Cell membrane</keyword>
<protein>
    <submittedName>
        <fullName evidence="12">Uncharacterized protein LOC114450995</fullName>
    </submittedName>
</protein>
<sequence>MGFILITALFLGSLGLISVSGSESQSVEVLHGENVTLRCRNISKGPTQTEWFRMVNRTKGSCISSMYGYQDTAAFCDGVHLGKYEMSSNNSTVFLSINRVDLSDSGLYFCGFYITAHTVIAKVIELNIQGTSGSNCETKENNQEKPDGNTNLMTVTLGGLTVFFMMAVIGLAVKNKQLHEAANKGLNPVRHKDEDLFDLNSAALKTIKGRSCALKREVQTHVIYAPEDRFAL</sequence>
<keyword evidence="4" id="KW-0391">Immunity</keyword>
<dbReference type="InterPro" id="IPR003599">
    <property type="entry name" value="Ig_sub"/>
</dbReference>
<evidence type="ECO:0000256" key="2">
    <source>
        <dbReference type="ARBA" id="ARBA00022475"/>
    </source>
</evidence>
<comment type="subcellular location">
    <subcellularLocation>
        <location evidence="1">Cell membrane</location>
    </subcellularLocation>
</comment>
<dbReference type="SMART" id="SM00409">
    <property type="entry name" value="IG"/>
    <property type="match status" value="1"/>
</dbReference>
<keyword evidence="7" id="KW-0325">Glycoprotein</keyword>
<evidence type="ECO:0000313" key="12">
    <source>
        <dbReference type="RefSeq" id="XP_028285293.1"/>
    </source>
</evidence>
<evidence type="ECO:0000313" key="11">
    <source>
        <dbReference type="Proteomes" id="UP000515145"/>
    </source>
</evidence>
<dbReference type="InterPro" id="IPR052051">
    <property type="entry name" value="TCR_complex_component"/>
</dbReference>
<keyword evidence="8" id="KW-1133">Transmembrane helix</keyword>
<dbReference type="InterPro" id="IPR007110">
    <property type="entry name" value="Ig-like_dom"/>
</dbReference>
<feature type="signal peptide" evidence="9">
    <location>
        <begin position="1"/>
        <end position="21"/>
    </location>
</feature>
<keyword evidence="11" id="KW-1185">Reference proteome</keyword>
<dbReference type="Pfam" id="PF07686">
    <property type="entry name" value="V-set"/>
    <property type="match status" value="1"/>
</dbReference>
<feature type="transmembrane region" description="Helical" evidence="8">
    <location>
        <begin position="152"/>
        <end position="173"/>
    </location>
</feature>
<gene>
    <name evidence="12" type="primary">LOC114450995</name>
</gene>
<dbReference type="GeneID" id="114450995"/>
<feature type="domain" description="Ig-like" evidence="10">
    <location>
        <begin position="17"/>
        <end position="110"/>
    </location>
</feature>
<dbReference type="OrthoDB" id="9932608at2759"/>
<dbReference type="PANTHER" id="PTHR19433">
    <property type="entry name" value="T-CELL RECEPTOR ALPHA CHAIN V REGION-RELATED"/>
    <property type="match status" value="1"/>
</dbReference>
<dbReference type="FunCoup" id="A0A6P7K788">
    <property type="interactions" value="37"/>
</dbReference>
<dbReference type="PROSITE" id="PS50835">
    <property type="entry name" value="IG_LIKE"/>
    <property type="match status" value="1"/>
</dbReference>
<name>A0A6P7K788_9TELE</name>
<evidence type="ECO:0000256" key="5">
    <source>
        <dbReference type="ARBA" id="ARBA00023136"/>
    </source>
</evidence>
<evidence type="ECO:0000256" key="8">
    <source>
        <dbReference type="SAM" id="Phobius"/>
    </source>
</evidence>
<dbReference type="SUPFAM" id="SSF48726">
    <property type="entry name" value="Immunoglobulin"/>
    <property type="match status" value="1"/>
</dbReference>
<evidence type="ECO:0000256" key="4">
    <source>
        <dbReference type="ARBA" id="ARBA00022859"/>
    </source>
</evidence>
<evidence type="ECO:0000256" key="6">
    <source>
        <dbReference type="ARBA" id="ARBA00023157"/>
    </source>
</evidence>
<organism evidence="11 12">
    <name type="scientific">Parambassis ranga</name>
    <name type="common">Indian glassy fish</name>
    <dbReference type="NCBI Taxonomy" id="210632"/>
    <lineage>
        <taxon>Eukaryota</taxon>
        <taxon>Metazoa</taxon>
        <taxon>Chordata</taxon>
        <taxon>Craniata</taxon>
        <taxon>Vertebrata</taxon>
        <taxon>Euteleostomi</taxon>
        <taxon>Actinopterygii</taxon>
        <taxon>Neopterygii</taxon>
        <taxon>Teleostei</taxon>
        <taxon>Neoteleostei</taxon>
        <taxon>Acanthomorphata</taxon>
        <taxon>Ovalentaria</taxon>
        <taxon>Ambassidae</taxon>
        <taxon>Parambassis</taxon>
    </lineage>
</organism>
<evidence type="ECO:0000259" key="10">
    <source>
        <dbReference type="PROSITE" id="PS50835"/>
    </source>
</evidence>
<feature type="chain" id="PRO_5027996428" evidence="9">
    <location>
        <begin position="22"/>
        <end position="232"/>
    </location>
</feature>
<dbReference type="InterPro" id="IPR036179">
    <property type="entry name" value="Ig-like_dom_sf"/>
</dbReference>
<dbReference type="InterPro" id="IPR013783">
    <property type="entry name" value="Ig-like_fold"/>
</dbReference>
<keyword evidence="8" id="KW-0812">Transmembrane</keyword>
<evidence type="ECO:0000256" key="1">
    <source>
        <dbReference type="ARBA" id="ARBA00004236"/>
    </source>
</evidence>
<keyword evidence="3 9" id="KW-0732">Signal</keyword>
<keyword evidence="5 8" id="KW-0472">Membrane</keyword>
<dbReference type="InterPro" id="IPR013106">
    <property type="entry name" value="Ig_V-set"/>
</dbReference>
<dbReference type="Proteomes" id="UP000515145">
    <property type="component" value="Chromosome 18"/>
</dbReference>
<dbReference type="RefSeq" id="XP_028285293.1">
    <property type="nucleotide sequence ID" value="XM_028429492.1"/>
</dbReference>
<keyword evidence="6" id="KW-1015">Disulfide bond</keyword>
<accession>A0A6P7K788</accession>
<reference evidence="12" key="1">
    <citation type="submission" date="2025-08" db="UniProtKB">
        <authorList>
            <consortium name="RefSeq"/>
        </authorList>
    </citation>
    <scope>IDENTIFICATION</scope>
</reference>
<dbReference type="PANTHER" id="PTHR19433:SF111">
    <property type="entry name" value="T CELL RECEPTOR ALPHA VARIABLE 4"/>
    <property type="match status" value="1"/>
</dbReference>
<dbReference type="GO" id="GO:0005886">
    <property type="term" value="C:plasma membrane"/>
    <property type="evidence" value="ECO:0007669"/>
    <property type="project" value="UniProtKB-SubCell"/>
</dbReference>
<dbReference type="GO" id="GO:0002376">
    <property type="term" value="P:immune system process"/>
    <property type="evidence" value="ECO:0007669"/>
    <property type="project" value="UniProtKB-KW"/>
</dbReference>